<evidence type="ECO:0000256" key="8">
    <source>
        <dbReference type="ARBA" id="ARBA00022692"/>
    </source>
</evidence>
<dbReference type="EC" id="2.7.13.3" evidence="4"/>
<feature type="transmembrane region" description="Helical" evidence="15">
    <location>
        <begin position="207"/>
        <end position="227"/>
    </location>
</feature>
<evidence type="ECO:0000256" key="1">
    <source>
        <dbReference type="ARBA" id="ARBA00000085"/>
    </source>
</evidence>
<dbReference type="CDD" id="cd06225">
    <property type="entry name" value="HAMP"/>
    <property type="match status" value="1"/>
</dbReference>
<feature type="domain" description="Histidine kinase" evidence="16">
    <location>
        <begin position="432"/>
        <end position="651"/>
    </location>
</feature>
<dbReference type="AlphaFoldDB" id="A0A2H0LLQ8"/>
<name>A0A2H0LLQ8_9BACT</name>
<dbReference type="SMART" id="SM00091">
    <property type="entry name" value="PAS"/>
    <property type="match status" value="1"/>
</dbReference>
<dbReference type="EMBL" id="PCVY01000068">
    <property type="protein sequence ID" value="PIQ85342.1"/>
    <property type="molecule type" value="Genomic_DNA"/>
</dbReference>
<dbReference type="InterPro" id="IPR005467">
    <property type="entry name" value="His_kinase_dom"/>
</dbReference>
<evidence type="ECO:0000256" key="10">
    <source>
        <dbReference type="ARBA" id="ARBA00022777"/>
    </source>
</evidence>
<dbReference type="Pfam" id="PF12729">
    <property type="entry name" value="4HB_MCP_1"/>
    <property type="match status" value="1"/>
</dbReference>
<evidence type="ECO:0000256" key="3">
    <source>
        <dbReference type="ARBA" id="ARBA00004314"/>
    </source>
</evidence>
<dbReference type="Gene3D" id="3.30.565.10">
    <property type="entry name" value="Histidine kinase-like ATPase, C-terminal domain"/>
    <property type="match status" value="1"/>
</dbReference>
<dbReference type="SUPFAM" id="SSF55874">
    <property type="entry name" value="ATPase domain of HSP90 chaperone/DNA topoisomerase II/histidine kinase"/>
    <property type="match status" value="1"/>
</dbReference>
<keyword evidence="6" id="KW-0597">Phosphoprotein</keyword>
<dbReference type="GO" id="GO:0045121">
    <property type="term" value="C:membrane raft"/>
    <property type="evidence" value="ECO:0007669"/>
    <property type="project" value="UniProtKB-SubCell"/>
</dbReference>
<dbReference type="Pfam" id="PF02518">
    <property type="entry name" value="HATPase_c"/>
    <property type="match status" value="1"/>
</dbReference>
<dbReference type="InterPro" id="IPR004358">
    <property type="entry name" value="Sig_transdc_His_kin-like_C"/>
</dbReference>
<dbReference type="PANTHER" id="PTHR42878:SF7">
    <property type="entry name" value="SENSOR HISTIDINE KINASE GLRK"/>
    <property type="match status" value="1"/>
</dbReference>
<comment type="caution">
    <text evidence="19">The sequence shown here is derived from an EMBL/GenBank/DDBJ whole genome shotgun (WGS) entry which is preliminary data.</text>
</comment>
<comment type="catalytic activity">
    <reaction evidence="1">
        <text>ATP + protein L-histidine = ADP + protein N-phospho-L-histidine.</text>
        <dbReference type="EC" id="2.7.13.3"/>
    </reaction>
</comment>
<evidence type="ECO:0000259" key="18">
    <source>
        <dbReference type="PROSITE" id="PS50885"/>
    </source>
</evidence>
<dbReference type="InterPro" id="IPR036097">
    <property type="entry name" value="HisK_dim/P_sf"/>
</dbReference>
<keyword evidence="12 15" id="KW-1133">Transmembrane helix</keyword>
<dbReference type="Gene3D" id="3.30.450.20">
    <property type="entry name" value="PAS domain"/>
    <property type="match status" value="1"/>
</dbReference>
<dbReference type="InterPro" id="IPR000014">
    <property type="entry name" value="PAS"/>
</dbReference>
<dbReference type="NCBIfam" id="TIGR00229">
    <property type="entry name" value="sensory_box"/>
    <property type="match status" value="1"/>
</dbReference>
<organism evidence="19 20">
    <name type="scientific">Candidatus Abzuiibacterium crystallinum</name>
    <dbReference type="NCBI Taxonomy" id="1974748"/>
    <lineage>
        <taxon>Bacteria</taxon>
        <taxon>Pseudomonadati</taxon>
        <taxon>Candidatus Omnitrophota</taxon>
        <taxon>Candidatus Abzuiibacterium</taxon>
    </lineage>
</organism>
<dbReference type="Pfam" id="PF00989">
    <property type="entry name" value="PAS"/>
    <property type="match status" value="1"/>
</dbReference>
<reference evidence="19 20" key="1">
    <citation type="submission" date="2017-09" db="EMBL/GenBank/DDBJ databases">
        <title>Depth-based differentiation of microbial function through sediment-hosted aquifers and enrichment of novel symbionts in the deep terrestrial subsurface.</title>
        <authorList>
            <person name="Probst A.J."/>
            <person name="Ladd B."/>
            <person name="Jarett J.K."/>
            <person name="Geller-Mcgrath D.E."/>
            <person name="Sieber C.M."/>
            <person name="Emerson J.B."/>
            <person name="Anantharaman K."/>
            <person name="Thomas B.C."/>
            <person name="Malmstrom R."/>
            <person name="Stieglmeier M."/>
            <person name="Klingl A."/>
            <person name="Woyke T."/>
            <person name="Ryan C.M."/>
            <person name="Banfield J.F."/>
        </authorList>
    </citation>
    <scope>NUCLEOTIDE SEQUENCE [LARGE SCALE GENOMIC DNA]</scope>
    <source>
        <strain evidence="19">CG11_big_fil_rev_8_21_14_0_20_45_26</strain>
    </source>
</reference>
<dbReference type="FunFam" id="1.10.287.130:FF:000001">
    <property type="entry name" value="Two-component sensor histidine kinase"/>
    <property type="match status" value="1"/>
</dbReference>
<evidence type="ECO:0000259" key="17">
    <source>
        <dbReference type="PROSITE" id="PS50112"/>
    </source>
</evidence>
<dbReference type="GO" id="GO:0000155">
    <property type="term" value="F:phosphorelay sensor kinase activity"/>
    <property type="evidence" value="ECO:0007669"/>
    <property type="project" value="InterPro"/>
</dbReference>
<dbReference type="InterPro" id="IPR050351">
    <property type="entry name" value="BphY/WalK/GraS-like"/>
</dbReference>
<dbReference type="GO" id="GO:0000156">
    <property type="term" value="F:phosphorelay response regulator activity"/>
    <property type="evidence" value="ECO:0007669"/>
    <property type="project" value="TreeGrafter"/>
</dbReference>
<keyword evidence="8 15" id="KW-0812">Transmembrane</keyword>
<keyword evidence="5" id="KW-1003">Cell membrane</keyword>
<feature type="domain" description="PAS" evidence="17">
    <location>
        <begin position="299"/>
        <end position="354"/>
    </location>
</feature>
<dbReference type="Proteomes" id="UP000230859">
    <property type="component" value="Unassembled WGS sequence"/>
</dbReference>
<dbReference type="PROSITE" id="PS50885">
    <property type="entry name" value="HAMP"/>
    <property type="match status" value="1"/>
</dbReference>
<accession>A0A2H0LLQ8</accession>
<dbReference type="SMART" id="SM00387">
    <property type="entry name" value="HATPase_c"/>
    <property type="match status" value="1"/>
</dbReference>
<dbReference type="GO" id="GO:0005886">
    <property type="term" value="C:plasma membrane"/>
    <property type="evidence" value="ECO:0007669"/>
    <property type="project" value="UniProtKB-SubCell"/>
</dbReference>
<dbReference type="InterPro" id="IPR003660">
    <property type="entry name" value="HAMP_dom"/>
</dbReference>
<dbReference type="SMART" id="SM00388">
    <property type="entry name" value="HisKA"/>
    <property type="match status" value="1"/>
</dbReference>
<dbReference type="InterPro" id="IPR003661">
    <property type="entry name" value="HisK_dim/P_dom"/>
</dbReference>
<dbReference type="Gene3D" id="6.10.340.10">
    <property type="match status" value="1"/>
</dbReference>
<dbReference type="PROSITE" id="PS50112">
    <property type="entry name" value="PAS"/>
    <property type="match status" value="1"/>
</dbReference>
<sequence>MFHLKIGARLVIGFLIISLLLGVVSFVSFRQLGQVKDPLTQDIPRGLKDIETTSRLDSIAQRIRYFDQVLTDAASSYASTGDRRWKTRYQTIEPQLDAIIKEAIAKGDADDQKTFQEVQKAKLSFAEYEKQAIQAADRDETNYALSILEDAAYWQSKEEYKRALEAYVERRGKKYTETLEVTTTQVNRIVKKTYELVDQSMHRLMNVSLFSVALALLFGLLVARSIIKPLHMLQQGAVIIGKGNLKHKIPVSSKDEIGELANSFNEMTRKLEESYTILEEKVKERTKGLSEANIKLEQEKAKDDALISSLGEGMIATDPEGKIMRINHQAAAMMGWRENDVIGKSVYELIAFEDERYGTISKEKHPILTTIKKGKGTVMSAYLSRPDESRFPVTMTVAPIALDDQIAGAIAIMRDITKEKEIENMKNEFVSTVSHELRTPLTIIKEFVALVFDGVAGSVNDKQKKFLSTATNNIDRLARIINDLLDISKIEAGKIVLNRTMVDMEALCSEIVENGKTLFTEKKIRIQTAIEKKLPLLFVDRDKMIQVFTNLIGNAAKFTPAGGLVVMTAVLKNGSIEFAVADTGPGISKENLKKTFGKFEQFGRQHGAGAKGTGLGLAISKGLVELHGGRIKVESEFGMGTKFSFTIPIQNERDIFTNELKKRVKANQQKLASTSVIKIWPHGRKSDKITASKESLDNTNAVIEIIRSTLRSNSDELMRLDEGMLALILEGDGQAAEQVSQRVQAALKKIEAANQLEFEIISTNQFDEQEFLNRVIGI</sequence>
<dbReference type="SUPFAM" id="SSF55785">
    <property type="entry name" value="PYP-like sensor domain (PAS domain)"/>
    <property type="match status" value="1"/>
</dbReference>
<evidence type="ECO:0000313" key="20">
    <source>
        <dbReference type="Proteomes" id="UP000230859"/>
    </source>
</evidence>
<evidence type="ECO:0000256" key="6">
    <source>
        <dbReference type="ARBA" id="ARBA00022553"/>
    </source>
</evidence>
<feature type="transmembrane region" description="Helical" evidence="15">
    <location>
        <begin position="6"/>
        <end position="29"/>
    </location>
</feature>
<dbReference type="GO" id="GO:0007234">
    <property type="term" value="P:osmosensory signaling via phosphorelay pathway"/>
    <property type="evidence" value="ECO:0007669"/>
    <property type="project" value="TreeGrafter"/>
</dbReference>
<dbReference type="SMART" id="SM00304">
    <property type="entry name" value="HAMP"/>
    <property type="match status" value="1"/>
</dbReference>
<evidence type="ECO:0000313" key="19">
    <source>
        <dbReference type="EMBL" id="PIQ85342.1"/>
    </source>
</evidence>
<dbReference type="SUPFAM" id="SSF158472">
    <property type="entry name" value="HAMP domain-like"/>
    <property type="match status" value="1"/>
</dbReference>
<proteinExistence type="predicted"/>
<dbReference type="GO" id="GO:0005524">
    <property type="term" value="F:ATP binding"/>
    <property type="evidence" value="ECO:0007669"/>
    <property type="project" value="UniProtKB-KW"/>
</dbReference>
<evidence type="ECO:0000256" key="7">
    <source>
        <dbReference type="ARBA" id="ARBA00022679"/>
    </source>
</evidence>
<keyword evidence="10" id="KW-0418">Kinase</keyword>
<dbReference type="InterPro" id="IPR036890">
    <property type="entry name" value="HATPase_C_sf"/>
</dbReference>
<gene>
    <name evidence="19" type="ORF">COV74_09065</name>
</gene>
<dbReference type="CDD" id="cd00130">
    <property type="entry name" value="PAS"/>
    <property type="match status" value="1"/>
</dbReference>
<dbReference type="PRINTS" id="PR00344">
    <property type="entry name" value="BCTRLSENSOR"/>
</dbReference>
<evidence type="ECO:0000256" key="4">
    <source>
        <dbReference type="ARBA" id="ARBA00012438"/>
    </source>
</evidence>
<feature type="domain" description="HAMP" evidence="18">
    <location>
        <begin position="224"/>
        <end position="276"/>
    </location>
</feature>
<keyword evidence="13" id="KW-0902">Two-component regulatory system</keyword>
<dbReference type="PANTHER" id="PTHR42878">
    <property type="entry name" value="TWO-COMPONENT HISTIDINE KINASE"/>
    <property type="match status" value="1"/>
</dbReference>
<dbReference type="CDD" id="cd00082">
    <property type="entry name" value="HisKA"/>
    <property type="match status" value="1"/>
</dbReference>
<dbReference type="SUPFAM" id="SSF47384">
    <property type="entry name" value="Homodimeric domain of signal transducing histidine kinase"/>
    <property type="match status" value="1"/>
</dbReference>
<dbReference type="Pfam" id="PF00672">
    <property type="entry name" value="HAMP"/>
    <property type="match status" value="1"/>
</dbReference>
<dbReference type="InterPro" id="IPR035965">
    <property type="entry name" value="PAS-like_dom_sf"/>
</dbReference>
<dbReference type="Pfam" id="PF00512">
    <property type="entry name" value="HisKA"/>
    <property type="match status" value="1"/>
</dbReference>
<evidence type="ECO:0000256" key="2">
    <source>
        <dbReference type="ARBA" id="ARBA00004236"/>
    </source>
</evidence>
<evidence type="ECO:0000256" key="12">
    <source>
        <dbReference type="ARBA" id="ARBA00022989"/>
    </source>
</evidence>
<evidence type="ECO:0000256" key="14">
    <source>
        <dbReference type="ARBA" id="ARBA00023136"/>
    </source>
</evidence>
<evidence type="ECO:0000259" key="16">
    <source>
        <dbReference type="PROSITE" id="PS50109"/>
    </source>
</evidence>
<protein>
    <recommendedName>
        <fullName evidence="4">histidine kinase</fullName>
        <ecNumber evidence="4">2.7.13.3</ecNumber>
    </recommendedName>
</protein>
<comment type="subcellular location">
    <subcellularLocation>
        <location evidence="2">Cell membrane</location>
    </subcellularLocation>
    <subcellularLocation>
        <location evidence="3">Membrane raft</location>
        <topology evidence="3">Multi-pass membrane protein</topology>
    </subcellularLocation>
</comment>
<keyword evidence="14 15" id="KW-0472">Membrane</keyword>
<dbReference type="Gene3D" id="1.10.287.130">
    <property type="match status" value="1"/>
</dbReference>
<dbReference type="InterPro" id="IPR013767">
    <property type="entry name" value="PAS_fold"/>
</dbReference>
<dbReference type="FunFam" id="3.30.565.10:FF:000023">
    <property type="entry name" value="PAS domain-containing sensor histidine kinase"/>
    <property type="match status" value="1"/>
</dbReference>
<dbReference type="GO" id="GO:0030295">
    <property type="term" value="F:protein kinase activator activity"/>
    <property type="evidence" value="ECO:0007669"/>
    <property type="project" value="TreeGrafter"/>
</dbReference>
<keyword evidence="9" id="KW-0547">Nucleotide-binding</keyword>
<keyword evidence="11" id="KW-0067">ATP-binding</keyword>
<dbReference type="InterPro" id="IPR024478">
    <property type="entry name" value="HlyB_4HB_MCP"/>
</dbReference>
<dbReference type="PROSITE" id="PS50109">
    <property type="entry name" value="HIS_KIN"/>
    <property type="match status" value="1"/>
</dbReference>
<dbReference type="InterPro" id="IPR003594">
    <property type="entry name" value="HATPase_dom"/>
</dbReference>
<keyword evidence="7" id="KW-0808">Transferase</keyword>
<evidence type="ECO:0000256" key="9">
    <source>
        <dbReference type="ARBA" id="ARBA00022741"/>
    </source>
</evidence>
<dbReference type="GO" id="GO:0006355">
    <property type="term" value="P:regulation of DNA-templated transcription"/>
    <property type="evidence" value="ECO:0007669"/>
    <property type="project" value="InterPro"/>
</dbReference>
<evidence type="ECO:0000256" key="5">
    <source>
        <dbReference type="ARBA" id="ARBA00022475"/>
    </source>
</evidence>
<evidence type="ECO:0000256" key="11">
    <source>
        <dbReference type="ARBA" id="ARBA00022840"/>
    </source>
</evidence>
<evidence type="ECO:0000256" key="15">
    <source>
        <dbReference type="SAM" id="Phobius"/>
    </source>
</evidence>
<evidence type="ECO:0000256" key="13">
    <source>
        <dbReference type="ARBA" id="ARBA00023012"/>
    </source>
</evidence>